<dbReference type="EMBL" id="UYRX01000149">
    <property type="protein sequence ID" value="VDK75582.1"/>
    <property type="molecule type" value="Genomic_DNA"/>
</dbReference>
<proteinExistence type="predicted"/>
<dbReference type="AlphaFoldDB" id="A0A3P6SHX6"/>
<evidence type="ECO:0000313" key="3">
    <source>
        <dbReference type="Proteomes" id="UP000277928"/>
    </source>
</evidence>
<gene>
    <name evidence="2" type="ORF">NLS_LOCUS2979</name>
</gene>
<feature type="compositionally biased region" description="Basic and acidic residues" evidence="1">
    <location>
        <begin position="62"/>
        <end position="73"/>
    </location>
</feature>
<accession>A0A3P6SHX6</accession>
<feature type="compositionally biased region" description="Polar residues" evidence="1">
    <location>
        <begin position="48"/>
        <end position="57"/>
    </location>
</feature>
<dbReference type="Proteomes" id="UP000277928">
    <property type="component" value="Unassembled WGS sequence"/>
</dbReference>
<reference evidence="2 3" key="1">
    <citation type="submission" date="2018-08" db="EMBL/GenBank/DDBJ databases">
        <authorList>
            <person name="Laetsch R D."/>
            <person name="Stevens L."/>
            <person name="Kumar S."/>
            <person name="Blaxter L. M."/>
        </authorList>
    </citation>
    <scope>NUCLEOTIDE SEQUENCE [LARGE SCALE GENOMIC DNA]</scope>
</reference>
<protein>
    <submittedName>
        <fullName evidence="2">Uncharacterized protein</fullName>
    </submittedName>
</protein>
<sequence>MYNYINVLTITIIACVGVVITTTSKSGTAEHLVTDWTIIDISKSGSQIAEGQQSKSGELTEEQNRDLSQRFRT</sequence>
<name>A0A3P6SHX6_LITSI</name>
<organism evidence="2 3">
    <name type="scientific">Litomosoides sigmodontis</name>
    <name type="common">Filarial nematode worm</name>
    <dbReference type="NCBI Taxonomy" id="42156"/>
    <lineage>
        <taxon>Eukaryota</taxon>
        <taxon>Metazoa</taxon>
        <taxon>Ecdysozoa</taxon>
        <taxon>Nematoda</taxon>
        <taxon>Chromadorea</taxon>
        <taxon>Rhabditida</taxon>
        <taxon>Spirurina</taxon>
        <taxon>Spiruromorpha</taxon>
        <taxon>Filarioidea</taxon>
        <taxon>Onchocercidae</taxon>
        <taxon>Litomosoides</taxon>
    </lineage>
</organism>
<evidence type="ECO:0000256" key="1">
    <source>
        <dbReference type="SAM" id="MobiDB-lite"/>
    </source>
</evidence>
<evidence type="ECO:0000313" key="2">
    <source>
        <dbReference type="EMBL" id="VDK75582.1"/>
    </source>
</evidence>
<feature type="region of interest" description="Disordered" evidence="1">
    <location>
        <begin position="48"/>
        <end position="73"/>
    </location>
</feature>
<keyword evidence="3" id="KW-1185">Reference proteome</keyword>